<organism evidence="1 2">
    <name type="scientific">Bacteroides fragilis</name>
    <dbReference type="NCBI Taxonomy" id="817"/>
    <lineage>
        <taxon>Bacteria</taxon>
        <taxon>Pseudomonadati</taxon>
        <taxon>Bacteroidota</taxon>
        <taxon>Bacteroidia</taxon>
        <taxon>Bacteroidales</taxon>
        <taxon>Bacteroidaceae</taxon>
        <taxon>Bacteroides</taxon>
    </lineage>
</organism>
<gene>
    <name evidence="1" type="ORF">DW228_05945</name>
</gene>
<protein>
    <submittedName>
        <fullName evidence="1">Uncharacterized protein</fullName>
    </submittedName>
</protein>
<accession>A0A396C191</accession>
<name>A0A396C191_BACFG</name>
<dbReference type="Proteomes" id="UP000266644">
    <property type="component" value="Unassembled WGS sequence"/>
</dbReference>
<sequence>MTKKLLARGQATLTTLQDSYTITQSVGSYIFSADSNGNIPDAVSFTSTVKVSIANTLFSGFAIGSISKPTGFSMITVDQANAAVTFSVAANTPDLADQGSLVIPVIIDGIIYNLPFCWSKSRKGETGADGADANLLDWVKEWNSNKTLINTNTVITPKLFSGLKNADGTLTGVAIGHFTLSTLNSDGLITADTINGLYGFRKGYKTFSIDSSGSVEIGRGNQVIRYDSITGKIEFGSEVTLNWVNAIDAARNDVISIAASDATNKTQTIKIDLESSIADAKKAGMDARNVADAITNKANSEGWATKLTFIGSTGIFTGTLSSNTVHSIQVNASQITAGTINAARIDVASLKSSLITAGNIEALTLNVTHGKIGGWNIDADSIYRGTKNNTNGAFTISSGSVSIGSNGICGYRWRLDATGAGSLAGGNISWNAAGTVTFASSVVLNWTNAANTAAANALNSAKSYADIKKTEAIDAAATDATNKVNAVQIGGRNLFKRTTSITGLVNTPTIQKEESADSVNGFKLTGQQNLTGGVRVNNLITHNGTYVVSYWGKSNGTSTPNINMCDKACTGNAQFTTSWKKFELTFHVTNYSETVYHFLDIENLSWLYYWFKDFKVEEGTKATGWSLAPEDTENSIRTVLDKANEVVTALGGASFPKVTKITSSGIYTGTVEATQIRANSITAGQINVASIQGAVVTAAIVNGLACTFSKGSIGGFTMTSERLYDAGKHVVLQSGNARRIGICKAANAVLAGGTACVMMFYNSDTDWGLYGHDGTSHIFSLGSSNQIAGWKLNVSQICKNNVCLDADGSIVNSTRWKLNNDGSGQLANGAIAWNAAGTVTFSSAVTLNWTNAATNALNSAKAYADIKKTEAVSSAASDATTKADAAKELASAMAFGKMLYRDPTFYKGDNGTNTYNNSQNGKVIITHEADNTAPNDSKHVLVIKNIGPSAPYCGGFYFGTMTSYRKIFITRIIAKIPIGRNISFHSNSMGTEGVQKWLTPVVGTGDWCEYICKVRCGTANFSSTHFFAVTGSVGTTSSPVEWRVAYATVFDVTSTEKYPTTIDGDGIYTASLNASQITTGIISADRIAAGSINSSKLNAGSIRADIINVAYINGLTCNFVRGTIGGFLITADSINTHPVGSLGALPVQIRSGSSGSGYWYNGSYKPKGITLTWHQSENAGHIILGEIAVNGSTVRTGYMGLQMMAWDGVEYFCLSANCTRSGSKEVYNRIAGWAFDSTRIWKNSVSLGNDGSIYNGDKWRLNNDGSGKIANGNISWNTTGAVTFSSSVSLSWKDDIEAAKSTNYGYRYAVTITITGNSSKYYPVVIKGGDQTVKRDILINRSYSEKAPSDWANSTTHMGGLNLQLKTNFGGWGGASYSWNIVELEEVYCRMFAGAVICGNSTMFAIFLRGGGTGGAVYHLYSNQPLTDRPFCESPVSTQAPQICYNSDLIFKTPNGSGGYYLAYAPALRTLTNDVEAEIKAHRYAASTHIDSNGIYTGTLTAGQITAGTISADRIAAGSINAGKLDAASIKSGIINTAYINGLTCTFVRGTIGGWSITSNSITKNNVSLGSDGTISNGSFWLLSRDGSGFLANRNMTWDVNGNVIMTGTINANSGTIGGFTIASGRIGSTASGSGSGGGLAIYNDLFRVGSSSSYVLFGDNTFPATSGGTAATGRIVNNKYNSYNTNYGLYIDVRNGDKNIGIYSNAPCMANAFIGNKVTNIYFTGSSYTWDFSKNNVFFVYANTNYNVNLPVSSSVAYMFGLSSLPSDFGYMFTIIYNYNWSYQLTFMNLRDQNGNMTNVAMAKGDTLTLLCANYPSFHYQVVHRQN</sequence>
<dbReference type="EMBL" id="QRJE01000008">
    <property type="protein sequence ID" value="RHH14338.1"/>
    <property type="molecule type" value="Genomic_DNA"/>
</dbReference>
<evidence type="ECO:0000313" key="2">
    <source>
        <dbReference type="Proteomes" id="UP000266644"/>
    </source>
</evidence>
<dbReference type="RefSeq" id="WP_122329986.1">
    <property type="nucleotide sequence ID" value="NZ_JAQDYY010000001.1"/>
</dbReference>
<reference evidence="1 2" key="1">
    <citation type="submission" date="2018-08" db="EMBL/GenBank/DDBJ databases">
        <title>A genome reference for cultivated species of the human gut microbiota.</title>
        <authorList>
            <person name="Zou Y."/>
            <person name="Xue W."/>
            <person name="Luo G."/>
        </authorList>
    </citation>
    <scope>NUCLEOTIDE SEQUENCE [LARGE SCALE GENOMIC DNA]</scope>
    <source>
        <strain evidence="1 2">AM18-6</strain>
    </source>
</reference>
<proteinExistence type="predicted"/>
<comment type="caution">
    <text evidence="1">The sequence shown here is derived from an EMBL/GenBank/DDBJ whole genome shotgun (WGS) entry which is preliminary data.</text>
</comment>
<evidence type="ECO:0000313" key="1">
    <source>
        <dbReference type="EMBL" id="RHH14338.1"/>
    </source>
</evidence>